<accession>A0A671N114</accession>
<evidence type="ECO:0000256" key="5">
    <source>
        <dbReference type="ARBA" id="ARBA00023136"/>
    </source>
</evidence>
<evidence type="ECO:0000313" key="7">
    <source>
        <dbReference type="Proteomes" id="UP000472260"/>
    </source>
</evidence>
<sequence>MLRHKVTLCYFTVYGYTPYYIYCTVQKRLVCSPTKNRFKFVVHNGYVQVNWKKVEKDVKLYLINPLVFQATEFVKKNSVVSSGFLLGLASRVKTCFL</sequence>
<keyword evidence="4" id="KW-1133">Transmembrane helix</keyword>
<keyword evidence="3" id="KW-0812">Transmembrane</keyword>
<dbReference type="GO" id="GO:0005741">
    <property type="term" value="C:mitochondrial outer membrane"/>
    <property type="evidence" value="ECO:0007669"/>
    <property type="project" value="UniProtKB-SubCell"/>
</dbReference>
<evidence type="ECO:0000256" key="4">
    <source>
        <dbReference type="ARBA" id="ARBA00022989"/>
    </source>
</evidence>
<evidence type="ECO:0000256" key="2">
    <source>
        <dbReference type="ARBA" id="ARBA00009160"/>
    </source>
</evidence>
<evidence type="ECO:0000256" key="1">
    <source>
        <dbReference type="ARBA" id="ARBA00004374"/>
    </source>
</evidence>
<proteinExistence type="inferred from homology"/>
<reference evidence="6" key="1">
    <citation type="submission" date="2025-08" db="UniProtKB">
        <authorList>
            <consortium name="Ensembl"/>
        </authorList>
    </citation>
    <scope>IDENTIFICATION</scope>
</reference>
<reference evidence="6" key="2">
    <citation type="submission" date="2025-09" db="UniProtKB">
        <authorList>
            <consortium name="Ensembl"/>
        </authorList>
    </citation>
    <scope>IDENTIFICATION</scope>
</reference>
<name>A0A671N114_9TELE</name>
<dbReference type="InterPro" id="IPR007014">
    <property type="entry name" value="FUN14"/>
</dbReference>
<keyword evidence="5" id="KW-0472">Membrane</keyword>
<evidence type="ECO:0000313" key="6">
    <source>
        <dbReference type="Ensembl" id="ENSSANP00000036736.1"/>
    </source>
</evidence>
<dbReference type="Proteomes" id="UP000472260">
    <property type="component" value="Unassembled WGS sequence"/>
</dbReference>
<dbReference type="AlphaFoldDB" id="A0A671N114"/>
<organism evidence="6 7">
    <name type="scientific">Sinocyclocheilus anshuiensis</name>
    <dbReference type="NCBI Taxonomy" id="1608454"/>
    <lineage>
        <taxon>Eukaryota</taxon>
        <taxon>Metazoa</taxon>
        <taxon>Chordata</taxon>
        <taxon>Craniata</taxon>
        <taxon>Vertebrata</taxon>
        <taxon>Euteleostomi</taxon>
        <taxon>Actinopterygii</taxon>
        <taxon>Neopterygii</taxon>
        <taxon>Teleostei</taxon>
        <taxon>Ostariophysi</taxon>
        <taxon>Cypriniformes</taxon>
        <taxon>Cyprinidae</taxon>
        <taxon>Cyprininae</taxon>
        <taxon>Sinocyclocheilus</taxon>
    </lineage>
</organism>
<comment type="subcellular location">
    <subcellularLocation>
        <location evidence="1">Mitochondrion outer membrane</location>
        <topology evidence="1">Multi-pass membrane protein</topology>
    </subcellularLocation>
</comment>
<evidence type="ECO:0000256" key="3">
    <source>
        <dbReference type="ARBA" id="ARBA00022692"/>
    </source>
</evidence>
<comment type="similarity">
    <text evidence="2">Belongs to the FUN14 family.</text>
</comment>
<keyword evidence="7" id="KW-1185">Reference proteome</keyword>
<dbReference type="Pfam" id="PF04930">
    <property type="entry name" value="FUN14"/>
    <property type="match status" value="1"/>
</dbReference>
<protein>
    <submittedName>
        <fullName evidence="6">Uncharacterized protein</fullName>
    </submittedName>
</protein>
<dbReference type="Ensembl" id="ENSSANT00000039135.1">
    <property type="protein sequence ID" value="ENSSANP00000036736.1"/>
    <property type="gene ID" value="ENSSANG00000018805.1"/>
</dbReference>